<feature type="transmembrane region" description="Helical" evidence="7">
    <location>
        <begin position="272"/>
        <end position="298"/>
    </location>
</feature>
<dbReference type="RefSeq" id="WP_377474216.1">
    <property type="nucleotide sequence ID" value="NZ_JBHLWN010000114.1"/>
</dbReference>
<keyword evidence="4 7" id="KW-0812">Transmembrane</keyword>
<organism evidence="9 10">
    <name type="scientific">Paenibacillus chartarius</name>
    <dbReference type="NCBI Taxonomy" id="747481"/>
    <lineage>
        <taxon>Bacteria</taxon>
        <taxon>Bacillati</taxon>
        <taxon>Bacillota</taxon>
        <taxon>Bacilli</taxon>
        <taxon>Bacillales</taxon>
        <taxon>Paenibacillaceae</taxon>
        <taxon>Paenibacillus</taxon>
    </lineage>
</organism>
<feature type="domain" description="ABC transmembrane type-1" evidence="8">
    <location>
        <begin position="94"/>
        <end position="291"/>
    </location>
</feature>
<feature type="transmembrane region" description="Helical" evidence="7">
    <location>
        <begin position="171"/>
        <end position="188"/>
    </location>
</feature>
<dbReference type="InterPro" id="IPR045621">
    <property type="entry name" value="BPD_transp_1_N"/>
</dbReference>
<feature type="transmembrane region" description="Helical" evidence="7">
    <location>
        <begin position="226"/>
        <end position="252"/>
    </location>
</feature>
<dbReference type="CDD" id="cd06261">
    <property type="entry name" value="TM_PBP2"/>
    <property type="match status" value="1"/>
</dbReference>
<evidence type="ECO:0000313" key="9">
    <source>
        <dbReference type="EMBL" id="MFC0216238.1"/>
    </source>
</evidence>
<evidence type="ECO:0000313" key="10">
    <source>
        <dbReference type="Proteomes" id="UP001589776"/>
    </source>
</evidence>
<dbReference type="EMBL" id="JBHLWN010000114">
    <property type="protein sequence ID" value="MFC0216238.1"/>
    <property type="molecule type" value="Genomic_DNA"/>
</dbReference>
<dbReference type="PANTHER" id="PTHR43163:SF6">
    <property type="entry name" value="DIPEPTIDE TRANSPORT SYSTEM PERMEASE PROTEIN DPPB-RELATED"/>
    <property type="match status" value="1"/>
</dbReference>
<keyword evidence="6 7" id="KW-0472">Membrane</keyword>
<feature type="transmembrane region" description="Helical" evidence="7">
    <location>
        <begin position="100"/>
        <end position="123"/>
    </location>
</feature>
<keyword evidence="10" id="KW-1185">Reference proteome</keyword>
<dbReference type="Pfam" id="PF19300">
    <property type="entry name" value="BPD_transp_1_N"/>
    <property type="match status" value="1"/>
</dbReference>
<accession>A0ABV6DU97</accession>
<name>A0ABV6DU97_9BACL</name>
<comment type="caution">
    <text evidence="9">The sequence shown here is derived from an EMBL/GenBank/DDBJ whole genome shotgun (WGS) entry which is preliminary data.</text>
</comment>
<dbReference type="PROSITE" id="PS50928">
    <property type="entry name" value="ABC_TM1"/>
    <property type="match status" value="1"/>
</dbReference>
<dbReference type="Gene3D" id="1.10.3720.10">
    <property type="entry name" value="MetI-like"/>
    <property type="match status" value="1"/>
</dbReference>
<dbReference type="Proteomes" id="UP001589776">
    <property type="component" value="Unassembled WGS sequence"/>
</dbReference>
<feature type="transmembrane region" description="Helical" evidence="7">
    <location>
        <begin position="9"/>
        <end position="30"/>
    </location>
</feature>
<comment type="subcellular location">
    <subcellularLocation>
        <location evidence="1 7">Cell membrane</location>
        <topology evidence="1 7">Multi-pass membrane protein</topology>
    </subcellularLocation>
</comment>
<sequence length="310" mass="33954">MLRFIIKRGILALVTIWIIVTITFIIMHAVPGGPFTQERPVPPAVLANLNRAYHLDEPLLMQYARYLGSLLQGDLGPSMVSATRDVNQMLADTLPVSIQLGLQALIVALIFGLSFGMISAFFHNKLPDRIVSVVAVIGAAVPSFVMAPLLIQVFAMELKWFPVARWETMKHTVLPTVALSFLPLAQITRMMRSSMLEVLQQDYIKTAKSKGLAQARVIMKHTLRNSIMPVITLVGPIAAGLLTGTFAVEKIFSVPGAGKLFVQSIENRDYPLILGTTIIYGSALVVINLLTDILYTIVDPRVKLPGKGGR</sequence>
<evidence type="ECO:0000256" key="6">
    <source>
        <dbReference type="ARBA" id="ARBA00023136"/>
    </source>
</evidence>
<evidence type="ECO:0000256" key="7">
    <source>
        <dbReference type="RuleBase" id="RU363032"/>
    </source>
</evidence>
<protein>
    <submittedName>
        <fullName evidence="9">ABC transporter permease</fullName>
    </submittedName>
</protein>
<gene>
    <name evidence="9" type="ORF">ACFFK0_27965</name>
</gene>
<evidence type="ECO:0000259" key="8">
    <source>
        <dbReference type="PROSITE" id="PS50928"/>
    </source>
</evidence>
<proteinExistence type="inferred from homology"/>
<evidence type="ECO:0000256" key="1">
    <source>
        <dbReference type="ARBA" id="ARBA00004651"/>
    </source>
</evidence>
<evidence type="ECO:0000256" key="3">
    <source>
        <dbReference type="ARBA" id="ARBA00022475"/>
    </source>
</evidence>
<dbReference type="InterPro" id="IPR035906">
    <property type="entry name" value="MetI-like_sf"/>
</dbReference>
<dbReference type="InterPro" id="IPR000515">
    <property type="entry name" value="MetI-like"/>
</dbReference>
<feature type="transmembrane region" description="Helical" evidence="7">
    <location>
        <begin position="130"/>
        <end position="151"/>
    </location>
</feature>
<dbReference type="Pfam" id="PF00528">
    <property type="entry name" value="BPD_transp_1"/>
    <property type="match status" value="1"/>
</dbReference>
<evidence type="ECO:0000256" key="4">
    <source>
        <dbReference type="ARBA" id="ARBA00022692"/>
    </source>
</evidence>
<keyword evidence="3" id="KW-1003">Cell membrane</keyword>
<evidence type="ECO:0000256" key="5">
    <source>
        <dbReference type="ARBA" id="ARBA00022989"/>
    </source>
</evidence>
<dbReference type="PANTHER" id="PTHR43163">
    <property type="entry name" value="DIPEPTIDE TRANSPORT SYSTEM PERMEASE PROTEIN DPPB-RELATED"/>
    <property type="match status" value="1"/>
</dbReference>
<keyword evidence="2 7" id="KW-0813">Transport</keyword>
<evidence type="ECO:0000256" key="2">
    <source>
        <dbReference type="ARBA" id="ARBA00022448"/>
    </source>
</evidence>
<dbReference type="SUPFAM" id="SSF161098">
    <property type="entry name" value="MetI-like"/>
    <property type="match status" value="1"/>
</dbReference>
<comment type="similarity">
    <text evidence="7">Belongs to the binding-protein-dependent transport system permease family.</text>
</comment>
<reference evidence="9 10" key="1">
    <citation type="submission" date="2024-09" db="EMBL/GenBank/DDBJ databases">
        <authorList>
            <person name="Sun Q."/>
            <person name="Mori K."/>
        </authorList>
    </citation>
    <scope>NUCLEOTIDE SEQUENCE [LARGE SCALE GENOMIC DNA]</scope>
    <source>
        <strain evidence="9 10">CCM 7759</strain>
    </source>
</reference>
<keyword evidence="5 7" id="KW-1133">Transmembrane helix</keyword>